<dbReference type="EMBL" id="SMOD01000003">
    <property type="protein sequence ID" value="TDG09812.1"/>
    <property type="molecule type" value="Genomic_DNA"/>
</dbReference>
<keyword evidence="1" id="KW-0472">Membrane</keyword>
<accession>A0A4R5LJM1</accession>
<reference evidence="2 3" key="1">
    <citation type="submission" date="2019-03" db="EMBL/GenBank/DDBJ databases">
        <title>Paraburkholderia sp. isolated from native Mimosa gymnas in Guartela State Park, Brazil.</title>
        <authorList>
            <person name="Paulitsch F."/>
            <person name="Hungria M."/>
            <person name="Delamuta J.R.M."/>
            <person name="Ribeiro R.A."/>
            <person name="Dall'Agnol R."/>
            <person name="Silva J.S.B."/>
        </authorList>
    </citation>
    <scope>NUCLEOTIDE SEQUENCE [LARGE SCALE GENOMIC DNA]</scope>
    <source>
        <strain evidence="2 3">CNPSo 3008</strain>
    </source>
</reference>
<proteinExistence type="predicted"/>
<name>A0A4R5LJM1_9BURK</name>
<dbReference type="AlphaFoldDB" id="A0A4R5LJM1"/>
<evidence type="ECO:0000256" key="1">
    <source>
        <dbReference type="SAM" id="Phobius"/>
    </source>
</evidence>
<sequence length="72" mass="7854">MLTGSHKRVDRIAILTGAFELVVLVVAWHAHPNANMLVRQVRDLPFSHPQFSRLAVALIGATSLGSQPTIRA</sequence>
<dbReference type="RefSeq" id="WP_133180638.1">
    <property type="nucleotide sequence ID" value="NZ_SMOD01000003.1"/>
</dbReference>
<keyword evidence="1" id="KW-1133">Transmembrane helix</keyword>
<dbReference type="OrthoDB" id="9787548at2"/>
<evidence type="ECO:0000313" key="3">
    <source>
        <dbReference type="Proteomes" id="UP000295606"/>
    </source>
</evidence>
<organism evidence="2 3">
    <name type="scientific">Paraburkholderia guartelaensis</name>
    <dbReference type="NCBI Taxonomy" id="2546446"/>
    <lineage>
        <taxon>Bacteria</taxon>
        <taxon>Pseudomonadati</taxon>
        <taxon>Pseudomonadota</taxon>
        <taxon>Betaproteobacteria</taxon>
        <taxon>Burkholderiales</taxon>
        <taxon>Burkholderiaceae</taxon>
        <taxon>Paraburkholderia</taxon>
    </lineage>
</organism>
<protein>
    <submittedName>
        <fullName evidence="2">Uncharacterized protein</fullName>
    </submittedName>
</protein>
<gene>
    <name evidence="2" type="ORF">E1N52_04635</name>
</gene>
<feature type="transmembrane region" description="Helical" evidence="1">
    <location>
        <begin position="12"/>
        <end position="31"/>
    </location>
</feature>
<dbReference type="Proteomes" id="UP000295606">
    <property type="component" value="Unassembled WGS sequence"/>
</dbReference>
<keyword evidence="1" id="KW-0812">Transmembrane</keyword>
<comment type="caution">
    <text evidence="2">The sequence shown here is derived from an EMBL/GenBank/DDBJ whole genome shotgun (WGS) entry which is preliminary data.</text>
</comment>
<evidence type="ECO:0000313" key="2">
    <source>
        <dbReference type="EMBL" id="TDG09812.1"/>
    </source>
</evidence>